<keyword evidence="2" id="KW-1185">Reference proteome</keyword>
<sequence length="1931" mass="210032">MDSSFKLQGNWNTKIVLDERAIQSNRLSALLCISNSSVELDGLQLDASNNHPHTPHHPYSSGYAGQSISVLSICSSFIVVSNSKIRVPPQQSPFVITDSDTSGGDETTHICVRNSSLFSSSSICGAATLILPTTRHLCLCVSMMSCSIDSTQIGSDTGLLVHVAHSPRSNRNCGRIETLLSGNRFENVTRTSSGHFSSSDHGVWSQRLISNSITNGTSVLCGSVIRDMNLGGNFLSTNTSFVSCSTSSVQPIPRRELEFNIFRPYLGQNLRQDKSVDGAYEWEEENFGKGTLFDFFDYNSKNRNHFDEGSRFLFSSFSHTIRFTNCTFTNIDGKDEDDKYRRYDGAAIIIRCPSSLVVDKCHFSNCGGGMEGGAIDIICPKEQTTASIFSTMFIECWTTSESSSVLHHDSLGIVTLRACNFLNFDVTREHSQIVYSEGIIVSDCLFNFNGSKFSRALCVYGAVNQFLFTSFFSDDQARNDVSFSDSSYSLQLFVECVSNSRQAQALFFIGFSPVDMEQAVWEVAVDPDSFQTALTDTNINLFYLGGGNYGAFEIDSHDFTMSQWNKPDDLNPSAPVFISFSMTVKAGTTILITVSQIVPLNESSSLVSTQGTCSLQSVVIDQIDGRTVPLLTASGSDASLSLFNDRITNIRNATANLIEVTNHASVFLDTMFIMQISSTQSVVSIQDCAHVHMYLTMIAHVHRTEGEGPAAVDISKADEIYMDELTIRDCVSDEGNVGGIHLITTPEASNSIYITCLSNAAAPGTPTHVLVEGLDEEQTHVLLAGCRLFGADPHFGWKNGANSGTGFGRVDVSDITFTLATSTVLQHSHDLTIEAIHLSEFHLDEIYAHLPAGPQVEVTCHLPFDAPLVQKPVTFTAHHFQLKSQLWVGSFPNALLLQDEATLEESLFTIQTNSEVDVRSLAIRLDSQISSPLVKVDVSSTFILEEGVVFGGAGRFHRPFLETSGSVKLEFCHFYGLSFNDHSCIEMSGGTIILEGETDPTKVSSVVNVSTTGKGAFLSSSNSERITIDHVFFVNCSAEAGGAIFLENAEELDISSSFDTCIASTGGAMMIVDSTGSGGFDITSSFINCRAQRGGGLFFSLAEGSSVWIGGMERIEMFERYYSHAAFKNCLAEQGAGIYVEGTMKGDQFDCYSAGFNNWNAEGLGTDIFFAKGTHFDDLSSKIESWKEYVHSTSRQSTDLSKQCQMYFESSPSDSFDFSLTVFKLSGSGTDVASPLTASELNSFREITPYLHVMDDRGKMMNVTVIVGDKFYIFERGLCSSQHLSFSHAADTPDDSPVKIKRDDESPLYDLVALELGSDAVIEFHNLIFEVECAFQMMLVKHRSARGLIETCQFLFEAGMELPLALFEVEDGTLSLTQTLISVKGEEGSLGENNFVLTAAPLILVAPADSAASSPNVLLDHATLRRMQLKSDVVSLMLLDFSASVEVNEVEFIECNQSSSQEAQRIVATGSNLEDVVDTWKGFETLVDPADPLNWAINNAESAESIWHTVPLRVAFIRFEGQLIKVEKTGKDVAGCGEGSWNCRGLVRAGKNVGGDQPCTITVVESSFLNGVFDPPAKRTTVESSSSKSVIVVEKEGRMVNSPDGGQAPILTLSHHSFSLPPALNADSLIQSLGGEVTVKNCWFVSSSPISFHLLSATSGVVDIDSVVMSELKYSCTLIKLVGLDSASIQSLILSDLAEFPLVSAEGQPSKKWRLTIKQSTFEGPSFSPNETPPDSEKLCSWESGLVVLKECVCDISWTKFRDIRQGAIHATNSTVTLSQSDLTHNGLPSSAFPSAQQNIRCVGTGKILIESSSTGSTLAETDLWVSGDDECVVDGENISPRHTFFEPSLTTSNCSSEFVKKEDVYEVEIVGTKLVPCGLWLEVFEDDSSSGNAVKNEVIDISELATTWKHPSLSHSPPLASPPSQTHLAG</sequence>
<evidence type="ECO:0000313" key="1">
    <source>
        <dbReference type="EMBL" id="KAK2950902.1"/>
    </source>
</evidence>
<proteinExistence type="predicted"/>
<accession>A0ABQ9XEL0</accession>
<dbReference type="Proteomes" id="UP001281761">
    <property type="component" value="Unassembled WGS sequence"/>
</dbReference>
<evidence type="ECO:0000313" key="2">
    <source>
        <dbReference type="Proteomes" id="UP001281761"/>
    </source>
</evidence>
<name>A0ABQ9XEL0_9EUKA</name>
<organism evidence="1 2">
    <name type="scientific">Blattamonas nauphoetae</name>
    <dbReference type="NCBI Taxonomy" id="2049346"/>
    <lineage>
        <taxon>Eukaryota</taxon>
        <taxon>Metamonada</taxon>
        <taxon>Preaxostyla</taxon>
        <taxon>Oxymonadida</taxon>
        <taxon>Blattamonas</taxon>
    </lineage>
</organism>
<dbReference type="EMBL" id="JARBJD010000128">
    <property type="protein sequence ID" value="KAK2950902.1"/>
    <property type="molecule type" value="Genomic_DNA"/>
</dbReference>
<comment type="caution">
    <text evidence="1">The sequence shown here is derived from an EMBL/GenBank/DDBJ whole genome shotgun (WGS) entry which is preliminary data.</text>
</comment>
<reference evidence="1 2" key="1">
    <citation type="journal article" date="2022" name="bioRxiv">
        <title>Genomics of Preaxostyla Flagellates Illuminates Evolutionary Transitions and the Path Towards Mitochondrial Loss.</title>
        <authorList>
            <person name="Novak L.V.F."/>
            <person name="Treitli S.C."/>
            <person name="Pyrih J."/>
            <person name="Halakuc P."/>
            <person name="Pipaliya S.V."/>
            <person name="Vacek V."/>
            <person name="Brzon O."/>
            <person name="Soukal P."/>
            <person name="Eme L."/>
            <person name="Dacks J.B."/>
            <person name="Karnkowska A."/>
            <person name="Elias M."/>
            <person name="Hampl V."/>
        </authorList>
    </citation>
    <scope>NUCLEOTIDE SEQUENCE [LARGE SCALE GENOMIC DNA]</scope>
    <source>
        <strain evidence="1">NAU3</strain>
        <tissue evidence="1">Gut</tissue>
    </source>
</reference>
<protein>
    <submittedName>
        <fullName evidence="1">Uncharacterized protein</fullName>
    </submittedName>
</protein>
<gene>
    <name evidence="1" type="ORF">BLNAU_14204</name>
</gene>